<dbReference type="InterPro" id="IPR016092">
    <property type="entry name" value="ATAP"/>
</dbReference>
<proteinExistence type="inferred from homology"/>
<dbReference type="InterPro" id="IPR035903">
    <property type="entry name" value="HesB-like_dom_sf"/>
</dbReference>
<evidence type="ECO:0000256" key="2">
    <source>
        <dbReference type="ARBA" id="ARBA00006718"/>
    </source>
</evidence>
<dbReference type="InterPro" id="IPR000361">
    <property type="entry name" value="ATAP_core_dom"/>
</dbReference>
<keyword evidence="12" id="KW-1185">Reference proteome</keyword>
<dbReference type="RefSeq" id="XP_038074176.1">
    <property type="nucleotide sequence ID" value="XM_038218248.1"/>
</dbReference>
<evidence type="ECO:0000313" key="11">
    <source>
        <dbReference type="EnsemblMetazoa" id="XP_038074176.1"/>
    </source>
</evidence>
<reference evidence="11" key="1">
    <citation type="submission" date="2022-11" db="UniProtKB">
        <authorList>
            <consortium name="EnsemblMetazoa"/>
        </authorList>
    </citation>
    <scope>IDENTIFICATION</scope>
</reference>
<sequence length="158" mass="17432">MAAYIRKCCATRLAVGSVLRGYRLHQICWSSPLAKQFSASTSTEAEATEDTINITDSCVKQLSRINEGDKHLRVLVEGGGCSGFQCKFQLDSQQNITEEDRVFERDGVKVIVDEVSLGYIKGATVDFHQELIRSAFRITNIPMSENGCSCGVSFSLKL</sequence>
<protein>
    <recommendedName>
        <fullName evidence="7">Iron-sulfur cluster assembly 2 homolog, mitochondrial</fullName>
    </recommendedName>
    <alternativeName>
        <fullName evidence="8">HESB-like domain-containing protein 1</fullName>
    </alternativeName>
</protein>
<evidence type="ECO:0000256" key="3">
    <source>
        <dbReference type="ARBA" id="ARBA00022723"/>
    </source>
</evidence>
<dbReference type="AlphaFoldDB" id="A0A914BDW3"/>
<name>A0A914BDW3_PATMI</name>
<comment type="subcellular location">
    <subcellularLocation>
        <location evidence="1">Mitochondrion</location>
    </subcellularLocation>
</comment>
<dbReference type="GO" id="GO:0051537">
    <property type="term" value="F:2 iron, 2 sulfur cluster binding"/>
    <property type="evidence" value="ECO:0007669"/>
    <property type="project" value="TreeGrafter"/>
</dbReference>
<dbReference type="EnsemblMetazoa" id="XM_038218248.1">
    <property type="protein sequence ID" value="XP_038074176.1"/>
    <property type="gene ID" value="LOC119742203"/>
</dbReference>
<dbReference type="Proteomes" id="UP000887568">
    <property type="component" value="Unplaced"/>
</dbReference>
<accession>A0A914BDW3</accession>
<dbReference type="Pfam" id="PF01521">
    <property type="entry name" value="Fe-S_biosyn"/>
    <property type="match status" value="1"/>
</dbReference>
<dbReference type="FunFam" id="2.60.300.12:FF:000006">
    <property type="entry name" value="Iron-sulfur cluster assembly 2 mitochondrial"/>
    <property type="match status" value="1"/>
</dbReference>
<dbReference type="OMA" id="INRFAYH"/>
<dbReference type="OrthoDB" id="1938621at2759"/>
<evidence type="ECO:0000256" key="6">
    <source>
        <dbReference type="ARBA" id="ARBA00057540"/>
    </source>
</evidence>
<dbReference type="PANTHER" id="PTHR43011:SF1">
    <property type="entry name" value="IRON-SULFUR CLUSTER ASSEMBLY 2 HOMOLOG, MITOCHONDRIAL"/>
    <property type="match status" value="1"/>
</dbReference>
<evidence type="ECO:0000256" key="7">
    <source>
        <dbReference type="ARBA" id="ARBA00073313"/>
    </source>
</evidence>
<keyword evidence="3" id="KW-0479">Metal-binding</keyword>
<comment type="similarity">
    <text evidence="2">Belongs to the HesB/IscA family.</text>
</comment>
<keyword evidence="4" id="KW-0408">Iron</keyword>
<evidence type="ECO:0000313" key="12">
    <source>
        <dbReference type="Proteomes" id="UP000887568"/>
    </source>
</evidence>
<dbReference type="Gene3D" id="2.60.300.12">
    <property type="entry name" value="HesB-like domain"/>
    <property type="match status" value="1"/>
</dbReference>
<evidence type="ECO:0000256" key="1">
    <source>
        <dbReference type="ARBA" id="ARBA00004173"/>
    </source>
</evidence>
<dbReference type="GeneID" id="119742203"/>
<dbReference type="GO" id="GO:0005506">
    <property type="term" value="F:iron ion binding"/>
    <property type="evidence" value="ECO:0007669"/>
    <property type="project" value="TreeGrafter"/>
</dbReference>
<comment type="subunit">
    <text evidence="9">Heterotetramer; forms a dimer of dimers with IBA57. Interacts with [2Fe-2S]-ISCA2 forming the heterodimer [2Fe- 2S]-ISCA2-IBA57 complex; [2Fe-2S] cluster binding is absolutely required to promote the complex formation.</text>
</comment>
<dbReference type="GO" id="GO:0016226">
    <property type="term" value="P:iron-sulfur cluster assembly"/>
    <property type="evidence" value="ECO:0007669"/>
    <property type="project" value="InterPro"/>
</dbReference>
<dbReference type="GO" id="GO:0120510">
    <property type="term" value="C:mitochondrial [4Fe-4S] assembly complex"/>
    <property type="evidence" value="ECO:0007669"/>
    <property type="project" value="UniProtKB-ARBA"/>
</dbReference>
<evidence type="ECO:0000256" key="5">
    <source>
        <dbReference type="ARBA" id="ARBA00023128"/>
    </source>
</evidence>
<evidence type="ECO:0000256" key="8">
    <source>
        <dbReference type="ARBA" id="ARBA00077082"/>
    </source>
</evidence>
<evidence type="ECO:0000256" key="9">
    <source>
        <dbReference type="ARBA" id="ARBA00093471"/>
    </source>
</evidence>
<dbReference type="SUPFAM" id="SSF89360">
    <property type="entry name" value="HesB-like domain"/>
    <property type="match status" value="1"/>
</dbReference>
<keyword evidence="5" id="KW-0496">Mitochondrion</keyword>
<dbReference type="GO" id="GO:0051539">
    <property type="term" value="F:4 iron, 4 sulfur cluster binding"/>
    <property type="evidence" value="ECO:0007669"/>
    <property type="project" value="TreeGrafter"/>
</dbReference>
<dbReference type="PANTHER" id="PTHR43011">
    <property type="entry name" value="IRON-SULFUR CLUSTER ASSEMBLY 2 HOMOLOG, MITOCHONDRIAL"/>
    <property type="match status" value="1"/>
</dbReference>
<organism evidence="11 12">
    <name type="scientific">Patiria miniata</name>
    <name type="common">Bat star</name>
    <name type="synonym">Asterina miniata</name>
    <dbReference type="NCBI Taxonomy" id="46514"/>
    <lineage>
        <taxon>Eukaryota</taxon>
        <taxon>Metazoa</taxon>
        <taxon>Echinodermata</taxon>
        <taxon>Eleutherozoa</taxon>
        <taxon>Asterozoa</taxon>
        <taxon>Asteroidea</taxon>
        <taxon>Valvatacea</taxon>
        <taxon>Valvatida</taxon>
        <taxon>Asterinidae</taxon>
        <taxon>Patiria</taxon>
    </lineage>
</organism>
<feature type="domain" description="Core" evidence="10">
    <location>
        <begin position="52"/>
        <end position="151"/>
    </location>
</feature>
<dbReference type="NCBIfam" id="TIGR00049">
    <property type="entry name" value="iron-sulfur cluster assembly accessory protein"/>
    <property type="match status" value="1"/>
</dbReference>
<evidence type="ECO:0000259" key="10">
    <source>
        <dbReference type="Pfam" id="PF01521"/>
    </source>
</evidence>
<comment type="function">
    <text evidence="6">Involved in the maturation of mitochondrial 4Fe-4S proteins functioning late in the iron-sulfur cluster assembly pathway. May be involved in the binding of an intermediate of Fe/S cluster assembly.</text>
</comment>
<evidence type="ECO:0000256" key="4">
    <source>
        <dbReference type="ARBA" id="ARBA00023004"/>
    </source>
</evidence>